<evidence type="ECO:0000313" key="11">
    <source>
        <dbReference type="Proteomes" id="UP000280296"/>
    </source>
</evidence>
<dbReference type="Gene3D" id="1.25.10.10">
    <property type="entry name" value="Leucine-rich Repeat Variant"/>
    <property type="match status" value="1"/>
</dbReference>
<accession>A0A432MPS0</accession>
<dbReference type="Pfam" id="PF13484">
    <property type="entry name" value="Fer4_16"/>
    <property type="match status" value="1"/>
</dbReference>
<dbReference type="PROSITE" id="PS50077">
    <property type="entry name" value="HEAT_REPEAT"/>
    <property type="match status" value="1"/>
</dbReference>
<protein>
    <submittedName>
        <fullName evidence="10">tRNA epoxyqueuosine(34) reductase QueG</fullName>
        <ecNumber evidence="10">1.17.99.6</ecNumber>
    </submittedName>
</protein>
<name>A0A432MPS0_9BACT</name>
<comment type="caution">
    <text evidence="10">The sequence shown here is derived from an EMBL/GenBank/DDBJ whole genome shotgun (WGS) entry which is preliminary data.</text>
</comment>
<dbReference type="OrthoDB" id="9784571at2"/>
<dbReference type="AlphaFoldDB" id="A0A432MPS0"/>
<dbReference type="InterPro" id="IPR004453">
    <property type="entry name" value="QueG"/>
</dbReference>
<evidence type="ECO:0000256" key="5">
    <source>
        <dbReference type="ARBA" id="ARBA00022785"/>
    </source>
</evidence>
<dbReference type="InterPro" id="IPR017896">
    <property type="entry name" value="4Fe4S_Fe-S-bd"/>
</dbReference>
<keyword evidence="7" id="KW-0408">Iron</keyword>
<dbReference type="SUPFAM" id="SSF46548">
    <property type="entry name" value="alpha-helical ferredoxin"/>
    <property type="match status" value="1"/>
</dbReference>
<evidence type="ECO:0000256" key="6">
    <source>
        <dbReference type="ARBA" id="ARBA00023002"/>
    </source>
</evidence>
<gene>
    <name evidence="10" type="primary">queG</name>
    <name evidence="10" type="ORF">TsocGM_03305</name>
</gene>
<evidence type="ECO:0000256" key="1">
    <source>
        <dbReference type="ARBA" id="ARBA00022485"/>
    </source>
</evidence>
<keyword evidence="11" id="KW-1185">Reference proteome</keyword>
<dbReference type="EMBL" id="RYZH01000004">
    <property type="protein sequence ID" value="RUL89157.1"/>
    <property type="molecule type" value="Genomic_DNA"/>
</dbReference>
<dbReference type="InterPro" id="IPR011989">
    <property type="entry name" value="ARM-like"/>
</dbReference>
<dbReference type="Pfam" id="PF08331">
    <property type="entry name" value="QueG_DUF1730"/>
    <property type="match status" value="1"/>
</dbReference>
<organism evidence="10 11">
    <name type="scientific">Tautonia sociabilis</name>
    <dbReference type="NCBI Taxonomy" id="2080755"/>
    <lineage>
        <taxon>Bacteria</taxon>
        <taxon>Pseudomonadati</taxon>
        <taxon>Planctomycetota</taxon>
        <taxon>Planctomycetia</taxon>
        <taxon>Isosphaerales</taxon>
        <taxon>Isosphaeraceae</taxon>
        <taxon>Tautonia</taxon>
    </lineage>
</organism>
<dbReference type="Proteomes" id="UP000280296">
    <property type="component" value="Unassembled WGS sequence"/>
</dbReference>
<evidence type="ECO:0000256" key="2">
    <source>
        <dbReference type="ARBA" id="ARBA00022490"/>
    </source>
</evidence>
<dbReference type="GO" id="GO:0052693">
    <property type="term" value="F:epoxyqueuosine reductase activity"/>
    <property type="evidence" value="ECO:0007669"/>
    <property type="project" value="UniProtKB-EC"/>
</dbReference>
<evidence type="ECO:0000256" key="4">
    <source>
        <dbReference type="ARBA" id="ARBA00022723"/>
    </source>
</evidence>
<dbReference type="NCBIfam" id="TIGR00276">
    <property type="entry name" value="tRNA epoxyqueuosine(34) reductase QueG"/>
    <property type="match status" value="1"/>
</dbReference>
<evidence type="ECO:0000256" key="7">
    <source>
        <dbReference type="ARBA" id="ARBA00023004"/>
    </source>
</evidence>
<keyword evidence="3" id="KW-0819">tRNA processing</keyword>
<dbReference type="PANTHER" id="PTHR30002">
    <property type="entry name" value="EPOXYQUEUOSINE REDUCTASE"/>
    <property type="match status" value="1"/>
</dbReference>
<dbReference type="EC" id="1.17.99.6" evidence="10"/>
<keyword evidence="5" id="KW-0671">Queuosine biosynthesis</keyword>
<keyword evidence="6 10" id="KW-0560">Oxidoreductase</keyword>
<dbReference type="GO" id="GO:0046872">
    <property type="term" value="F:metal ion binding"/>
    <property type="evidence" value="ECO:0007669"/>
    <property type="project" value="UniProtKB-KW"/>
</dbReference>
<reference evidence="10 11" key="2">
    <citation type="submission" date="2019-01" db="EMBL/GenBank/DDBJ databases">
        <title>Tautonia sociabilis, a novel thermotolerant planctomycete of Isosphaeraceae family, isolated from a 4000 m deep subterranean habitat.</title>
        <authorList>
            <person name="Kovaleva O.L."/>
            <person name="Elcheninov A.G."/>
            <person name="Van Heerden E."/>
            <person name="Toshchakov S.V."/>
            <person name="Novikov A."/>
            <person name="Bonch-Osmolovskaya E.A."/>
            <person name="Kublanov I.V."/>
        </authorList>
    </citation>
    <scope>NUCLEOTIDE SEQUENCE [LARGE SCALE GENOMIC DNA]</scope>
    <source>
        <strain evidence="10 11">GM2012</strain>
    </source>
</reference>
<feature type="domain" description="4Fe-4S ferredoxin-type" evidence="9">
    <location>
        <begin position="178"/>
        <end position="207"/>
    </location>
</feature>
<dbReference type="InterPro" id="IPR017900">
    <property type="entry name" value="4Fe4S_Fe_S_CS"/>
</dbReference>
<dbReference type="FunFam" id="3.30.70.20:FF:000037">
    <property type="entry name" value="Epoxyqueuosine reductase"/>
    <property type="match status" value="1"/>
</dbReference>
<dbReference type="InterPro" id="IPR016024">
    <property type="entry name" value="ARM-type_fold"/>
</dbReference>
<dbReference type="Pfam" id="PF13646">
    <property type="entry name" value="HEAT_2"/>
    <property type="match status" value="1"/>
</dbReference>
<keyword evidence="4" id="KW-0479">Metal-binding</keyword>
<evidence type="ECO:0000313" key="10">
    <source>
        <dbReference type="EMBL" id="RUL89157.1"/>
    </source>
</evidence>
<dbReference type="SUPFAM" id="SSF48371">
    <property type="entry name" value="ARM repeat"/>
    <property type="match status" value="1"/>
</dbReference>
<sequence>MSPIDRSRTVRRLAVALGFDLVGIAPAVSPPGYDHFLDWLAEGFAAGMGYLHRHAEARRHPEHVLPGVRSVVMVGLSYKPAEADPPESPRSGKVARYARGRDYHQVLWKRLGTLADRVGDAFPGSHCRAVADSAPLLERDFARLAGLGWIGKNTMLIHKQIGSYTVLGALLTDLDLEPDLPFGADHCGTCTRCLDACPTDAFAGPYRLDAGRCISYATIEHRGDLPDDLADSLHGWLFGCDICQEVCPWNRKAPPGRDPELAADPARAAPDLIDLLEADDEAIARLIRGSAMTRAKRSGMLRNAAALLAERGLSEALPALADRLEDEDPVVRAACARAMARIGNGKRAQSLGDEEGKAKQ</sequence>
<keyword evidence="8" id="KW-0411">Iron-sulfur</keyword>
<evidence type="ECO:0000256" key="8">
    <source>
        <dbReference type="ARBA" id="ARBA00023014"/>
    </source>
</evidence>
<keyword evidence="2" id="KW-0963">Cytoplasm</keyword>
<dbReference type="GO" id="GO:0008616">
    <property type="term" value="P:tRNA queuosine(34) biosynthetic process"/>
    <property type="evidence" value="ECO:0007669"/>
    <property type="project" value="UniProtKB-KW"/>
</dbReference>
<dbReference type="RefSeq" id="WP_126723892.1">
    <property type="nucleotide sequence ID" value="NZ_RYZH01000004.1"/>
</dbReference>
<dbReference type="GO" id="GO:0051539">
    <property type="term" value="F:4 iron, 4 sulfur cluster binding"/>
    <property type="evidence" value="ECO:0007669"/>
    <property type="project" value="UniProtKB-KW"/>
</dbReference>
<dbReference type="PANTHER" id="PTHR30002:SF4">
    <property type="entry name" value="EPOXYQUEUOSINE REDUCTASE"/>
    <property type="match status" value="1"/>
</dbReference>
<dbReference type="InterPro" id="IPR021133">
    <property type="entry name" value="HEAT_type_2"/>
</dbReference>
<reference evidence="10 11" key="1">
    <citation type="submission" date="2018-12" db="EMBL/GenBank/DDBJ databases">
        <authorList>
            <person name="Toschakov S.V."/>
        </authorList>
    </citation>
    <scope>NUCLEOTIDE SEQUENCE [LARGE SCALE GENOMIC DNA]</scope>
    <source>
        <strain evidence="10 11">GM2012</strain>
    </source>
</reference>
<dbReference type="PROSITE" id="PS00198">
    <property type="entry name" value="4FE4S_FER_1"/>
    <property type="match status" value="1"/>
</dbReference>
<evidence type="ECO:0000259" key="9">
    <source>
        <dbReference type="PROSITE" id="PS51379"/>
    </source>
</evidence>
<proteinExistence type="predicted"/>
<keyword evidence="1" id="KW-0004">4Fe-4S</keyword>
<dbReference type="InterPro" id="IPR013542">
    <property type="entry name" value="QueG_DUF1730"/>
</dbReference>
<evidence type="ECO:0000256" key="3">
    <source>
        <dbReference type="ARBA" id="ARBA00022694"/>
    </source>
</evidence>
<dbReference type="Gene3D" id="3.30.70.20">
    <property type="match status" value="1"/>
</dbReference>
<dbReference type="PROSITE" id="PS51379">
    <property type="entry name" value="4FE4S_FER_2"/>
    <property type="match status" value="1"/>
</dbReference>